<dbReference type="EMBL" id="SPHZ02000011">
    <property type="protein sequence ID" value="KAF0894389.1"/>
    <property type="molecule type" value="Genomic_DNA"/>
</dbReference>
<reference evidence="1 2" key="1">
    <citation type="submission" date="2019-11" db="EMBL/GenBank/DDBJ databases">
        <title>Whole genome sequence of Oryza granulata.</title>
        <authorList>
            <person name="Li W."/>
        </authorList>
    </citation>
    <scope>NUCLEOTIDE SEQUENCE [LARGE SCALE GENOMIC DNA]</scope>
    <source>
        <strain evidence="2">cv. Menghai</strain>
        <tissue evidence="1">Leaf</tissue>
    </source>
</reference>
<proteinExistence type="predicted"/>
<sequence>MVSPEAEVNGQDAMVQTPLVLSASAANRAQVGAWQGQIPALQNLSQQMLKKGSSGNWVLQQRGKGSLNRPRIAIILTSRLWQQFLVRERTRLFKPIRQMGCLWAIELGFHKAVQQNWEAPVASSCPVETIFLKLQRISKGLQGWS</sequence>
<protein>
    <submittedName>
        <fullName evidence="1">Uncharacterized protein</fullName>
    </submittedName>
</protein>
<evidence type="ECO:0000313" key="1">
    <source>
        <dbReference type="EMBL" id="KAF0894389.1"/>
    </source>
</evidence>
<accession>A0A6G1C2C8</accession>
<keyword evidence="2" id="KW-1185">Reference proteome</keyword>
<name>A0A6G1C2C8_9ORYZ</name>
<comment type="caution">
    <text evidence="1">The sequence shown here is derived from an EMBL/GenBank/DDBJ whole genome shotgun (WGS) entry which is preliminary data.</text>
</comment>
<organism evidence="1 2">
    <name type="scientific">Oryza meyeriana var. granulata</name>
    <dbReference type="NCBI Taxonomy" id="110450"/>
    <lineage>
        <taxon>Eukaryota</taxon>
        <taxon>Viridiplantae</taxon>
        <taxon>Streptophyta</taxon>
        <taxon>Embryophyta</taxon>
        <taxon>Tracheophyta</taxon>
        <taxon>Spermatophyta</taxon>
        <taxon>Magnoliopsida</taxon>
        <taxon>Liliopsida</taxon>
        <taxon>Poales</taxon>
        <taxon>Poaceae</taxon>
        <taxon>BOP clade</taxon>
        <taxon>Oryzoideae</taxon>
        <taxon>Oryzeae</taxon>
        <taxon>Oryzinae</taxon>
        <taxon>Oryza</taxon>
        <taxon>Oryza meyeriana</taxon>
    </lineage>
</organism>
<gene>
    <name evidence="1" type="ORF">E2562_038718</name>
</gene>
<dbReference type="AlphaFoldDB" id="A0A6G1C2C8"/>
<dbReference type="Proteomes" id="UP000479710">
    <property type="component" value="Unassembled WGS sequence"/>
</dbReference>
<evidence type="ECO:0000313" key="2">
    <source>
        <dbReference type="Proteomes" id="UP000479710"/>
    </source>
</evidence>